<name>A0ABV3L836_9RHOB</name>
<evidence type="ECO:0000256" key="2">
    <source>
        <dbReference type="ARBA" id="ARBA00022729"/>
    </source>
</evidence>
<comment type="caution">
    <text evidence="5">The sequence shown here is derived from an EMBL/GenBank/DDBJ whole genome shotgun (WGS) entry which is preliminary data.</text>
</comment>
<protein>
    <submittedName>
        <fullName evidence="5">TRAP transporter substrate-binding protein</fullName>
    </submittedName>
</protein>
<evidence type="ECO:0000256" key="4">
    <source>
        <dbReference type="SAM" id="SignalP"/>
    </source>
</evidence>
<evidence type="ECO:0000313" key="6">
    <source>
        <dbReference type="Proteomes" id="UP001553161"/>
    </source>
</evidence>
<keyword evidence="2 4" id="KW-0732">Signal</keyword>
<sequence>MNPKPLILSALLAVAAAPVAAEQLRFLSQFLPTAKQYPNEMAGLDALAADEALDIDVSVNEYKALGLSTADGLRLARAGTFDVTTIQIGTASRDDAFLEGLDLIGVSTDMDSLRVAVDAYREAFDARLQDKFGAKVLALWPFGPQVFYCNEEITSLDDLNGLKVRSFTPSMSALLESLGATPVTLSFPEVYPALQRKVASCGVTSPTSGNTGKWPEVTTHQLPLSVSGSVQGYVASLDWWNGLSPAQQDGVATAFKAIEESQWATAVALNGDALACNTGQDTCADHEKFSLALVDVSEADIAKVQQASVEVVLPDWAARCEASYPGCTAVWNETVGAARGVTIPE</sequence>
<dbReference type="PANTHER" id="PTHR33376:SF4">
    <property type="entry name" value="SIALIC ACID-BINDING PERIPLASMIC PROTEIN SIAP"/>
    <property type="match status" value="1"/>
</dbReference>
<dbReference type="Proteomes" id="UP001553161">
    <property type="component" value="Unassembled WGS sequence"/>
</dbReference>
<evidence type="ECO:0000256" key="3">
    <source>
        <dbReference type="ARBA" id="ARBA00022764"/>
    </source>
</evidence>
<reference evidence="5 6" key="1">
    <citation type="submission" date="2024-07" db="EMBL/GenBank/DDBJ databases">
        <authorList>
            <person name="Kang M."/>
        </authorList>
    </citation>
    <scope>NUCLEOTIDE SEQUENCE [LARGE SCALE GENOMIC DNA]</scope>
    <source>
        <strain evidence="5 6">DFM31</strain>
    </source>
</reference>
<dbReference type="CDD" id="cd13602">
    <property type="entry name" value="PBP2_TRAP_BpDctp6_7"/>
    <property type="match status" value="1"/>
</dbReference>
<evidence type="ECO:0000313" key="5">
    <source>
        <dbReference type="EMBL" id="MEV8467662.1"/>
    </source>
</evidence>
<dbReference type="Pfam" id="PF03480">
    <property type="entry name" value="DctP"/>
    <property type="match status" value="1"/>
</dbReference>
<keyword evidence="3" id="KW-0574">Periplasm</keyword>
<dbReference type="InterPro" id="IPR018389">
    <property type="entry name" value="DctP_fam"/>
</dbReference>
<dbReference type="InterPro" id="IPR038404">
    <property type="entry name" value="TRAP_DctP_sf"/>
</dbReference>
<dbReference type="RefSeq" id="WP_366193537.1">
    <property type="nucleotide sequence ID" value="NZ_JBFBVU010000015.1"/>
</dbReference>
<gene>
    <name evidence="5" type="ORF">AB0T83_12825</name>
</gene>
<comment type="subcellular location">
    <subcellularLocation>
        <location evidence="1">Periplasm</location>
    </subcellularLocation>
</comment>
<accession>A0ABV3L836</accession>
<proteinExistence type="predicted"/>
<feature type="signal peptide" evidence="4">
    <location>
        <begin position="1"/>
        <end position="20"/>
    </location>
</feature>
<organism evidence="5 6">
    <name type="scientific">Meridianimarinicoccus marinus</name>
    <dbReference type="NCBI Taxonomy" id="3231483"/>
    <lineage>
        <taxon>Bacteria</taxon>
        <taxon>Pseudomonadati</taxon>
        <taxon>Pseudomonadota</taxon>
        <taxon>Alphaproteobacteria</taxon>
        <taxon>Rhodobacterales</taxon>
        <taxon>Paracoccaceae</taxon>
        <taxon>Meridianimarinicoccus</taxon>
    </lineage>
</organism>
<dbReference type="Gene3D" id="3.40.190.170">
    <property type="entry name" value="Bacterial extracellular solute-binding protein, family 7"/>
    <property type="match status" value="1"/>
</dbReference>
<dbReference type="NCBIfam" id="NF037995">
    <property type="entry name" value="TRAP_S1"/>
    <property type="match status" value="1"/>
</dbReference>
<dbReference type="EMBL" id="JBFBVU010000015">
    <property type="protein sequence ID" value="MEV8467662.1"/>
    <property type="molecule type" value="Genomic_DNA"/>
</dbReference>
<dbReference type="PANTHER" id="PTHR33376">
    <property type="match status" value="1"/>
</dbReference>
<keyword evidence="6" id="KW-1185">Reference proteome</keyword>
<evidence type="ECO:0000256" key="1">
    <source>
        <dbReference type="ARBA" id="ARBA00004418"/>
    </source>
</evidence>
<feature type="chain" id="PRO_5045689767" evidence="4">
    <location>
        <begin position="21"/>
        <end position="345"/>
    </location>
</feature>